<dbReference type="EMBL" id="LBMM01033296">
    <property type="protein sequence ID" value="KMQ81630.1"/>
    <property type="molecule type" value="Genomic_DNA"/>
</dbReference>
<accession>A0A0J7MM09</accession>
<dbReference type="OrthoDB" id="8056871at2759"/>
<protein>
    <submittedName>
        <fullName evidence="1">Reverse ribonuclease integrase</fullName>
    </submittedName>
</protein>
<comment type="caution">
    <text evidence="1">The sequence shown here is derived from an EMBL/GenBank/DDBJ whole genome shotgun (WGS) entry which is preliminary data.</text>
</comment>
<feature type="non-terminal residue" evidence="1">
    <location>
        <position position="1"/>
    </location>
</feature>
<proteinExistence type="predicted"/>
<dbReference type="Proteomes" id="UP000036403">
    <property type="component" value="Unassembled WGS sequence"/>
</dbReference>
<dbReference type="PaxDb" id="67767-A0A0J7MM09"/>
<evidence type="ECO:0000313" key="1">
    <source>
        <dbReference type="EMBL" id="KMQ81630.1"/>
    </source>
</evidence>
<sequence length="174" mass="19036">KLAQRMGIHPQKGTGQIQLADGAPAHVPGTITLTIHVRRRPITHTFSILPTLTDAVLIGIDLWARLGIPLTPPCQCPANPKTPACGLASGLATRTTDEDKRLQSFLGNELPKFEGITGPTSLITHRIRLTNPTPTKQRYRPRNPAMQEVIDQEVENMEKRASSNHRAAHGVPRS</sequence>
<organism evidence="1 2">
    <name type="scientific">Lasius niger</name>
    <name type="common">Black garden ant</name>
    <dbReference type="NCBI Taxonomy" id="67767"/>
    <lineage>
        <taxon>Eukaryota</taxon>
        <taxon>Metazoa</taxon>
        <taxon>Ecdysozoa</taxon>
        <taxon>Arthropoda</taxon>
        <taxon>Hexapoda</taxon>
        <taxon>Insecta</taxon>
        <taxon>Pterygota</taxon>
        <taxon>Neoptera</taxon>
        <taxon>Endopterygota</taxon>
        <taxon>Hymenoptera</taxon>
        <taxon>Apocrita</taxon>
        <taxon>Aculeata</taxon>
        <taxon>Formicoidea</taxon>
        <taxon>Formicidae</taxon>
        <taxon>Formicinae</taxon>
        <taxon>Lasius</taxon>
        <taxon>Lasius</taxon>
    </lineage>
</organism>
<dbReference type="AlphaFoldDB" id="A0A0J7MM09"/>
<gene>
    <name evidence="1" type="ORF">RF55_25707</name>
</gene>
<name>A0A0J7MM09_LASNI</name>
<evidence type="ECO:0000313" key="2">
    <source>
        <dbReference type="Proteomes" id="UP000036403"/>
    </source>
</evidence>
<keyword evidence="2" id="KW-1185">Reference proteome</keyword>
<reference evidence="1 2" key="1">
    <citation type="submission" date="2015-04" db="EMBL/GenBank/DDBJ databases">
        <title>Lasius niger genome sequencing.</title>
        <authorList>
            <person name="Konorov E.A."/>
            <person name="Nikitin M.A."/>
            <person name="Kirill M.V."/>
            <person name="Chang P."/>
        </authorList>
    </citation>
    <scope>NUCLEOTIDE SEQUENCE [LARGE SCALE GENOMIC DNA]</scope>
    <source>
        <tissue evidence="1">Whole</tissue>
    </source>
</reference>